<name>A0AAX6NEQ8_PRIAR</name>
<protein>
    <submittedName>
        <fullName evidence="2">Uncharacterized protein</fullName>
    </submittedName>
</protein>
<dbReference type="RefSeq" id="WP_316911202.1">
    <property type="nucleotide sequence ID" value="NZ_JAPTGD010000002.1"/>
</dbReference>
<comment type="caution">
    <text evidence="2">The sequence shown here is derived from an EMBL/GenBank/DDBJ whole genome shotgun (WGS) entry which is preliminary data.</text>
</comment>
<sequence length="123" mass="13685">MKDIVKAILFGFIAICVVGLGFVGYYVYEVFLKETPVLTDRSKEQTASIKIVQTGEPSFFGPTSIRAYYQKDNGYEDSKTGTLYNDGGPATSNNFSIKWQDEDNVTITLNSENGSTLDEIIFK</sequence>
<evidence type="ECO:0000256" key="1">
    <source>
        <dbReference type="SAM" id="Phobius"/>
    </source>
</evidence>
<gene>
    <name evidence="2" type="ORF">O0Q50_22650</name>
</gene>
<keyword evidence="1" id="KW-1133">Transmembrane helix</keyword>
<evidence type="ECO:0000313" key="2">
    <source>
        <dbReference type="EMBL" id="MDU9693985.1"/>
    </source>
</evidence>
<feature type="transmembrane region" description="Helical" evidence="1">
    <location>
        <begin position="7"/>
        <end position="28"/>
    </location>
</feature>
<reference evidence="2" key="2">
    <citation type="submission" date="2022-12" db="EMBL/GenBank/DDBJ databases">
        <authorList>
            <person name="Dechsakulwatana C."/>
            <person name="Rungsihiranrut A."/>
            <person name="Muangchinda C."/>
            <person name="Ningthoujam R."/>
            <person name="Klankeo P."/>
            <person name="Pinyakong O."/>
        </authorList>
    </citation>
    <scope>NUCLEOTIDE SEQUENCE</scope>
    <source>
        <strain evidence="2">TL01-2</strain>
    </source>
</reference>
<evidence type="ECO:0000313" key="3">
    <source>
        <dbReference type="Proteomes" id="UP001269400"/>
    </source>
</evidence>
<dbReference type="Proteomes" id="UP001269400">
    <property type="component" value="Unassembled WGS sequence"/>
</dbReference>
<reference evidence="2" key="1">
    <citation type="journal article" date="2022" name="J Environ Chem Eng">
        <title>Biodegradation of petroleum oil using a constructed nonpathogenic and heavy metal-tolerant bacterial consortium isolated from marine sponges.</title>
        <authorList>
            <person name="Dechsakulwatana C."/>
            <person name="Rungsihiranrut A."/>
            <person name="Muangchinda C."/>
            <person name="Ningthoujam R."/>
            <person name="Klankeo P."/>
            <person name="Pinyakong O."/>
        </authorList>
    </citation>
    <scope>NUCLEOTIDE SEQUENCE</scope>
    <source>
        <strain evidence="2">TL01-2</strain>
    </source>
</reference>
<dbReference type="AlphaFoldDB" id="A0AAX6NEQ8"/>
<organism evidence="2 3">
    <name type="scientific">Priestia aryabhattai</name>
    <name type="common">Bacillus aryabhattai</name>
    <dbReference type="NCBI Taxonomy" id="412384"/>
    <lineage>
        <taxon>Bacteria</taxon>
        <taxon>Bacillati</taxon>
        <taxon>Bacillota</taxon>
        <taxon>Bacilli</taxon>
        <taxon>Bacillales</taxon>
        <taxon>Bacillaceae</taxon>
        <taxon>Priestia</taxon>
    </lineage>
</organism>
<keyword evidence="1" id="KW-0472">Membrane</keyword>
<keyword evidence="1" id="KW-0812">Transmembrane</keyword>
<dbReference type="EMBL" id="JAPTGD010000002">
    <property type="protein sequence ID" value="MDU9693985.1"/>
    <property type="molecule type" value="Genomic_DNA"/>
</dbReference>
<proteinExistence type="predicted"/>
<accession>A0AAX6NEQ8</accession>